<dbReference type="EMBL" id="JAHQIW010006212">
    <property type="protein sequence ID" value="KAJ1368508.1"/>
    <property type="molecule type" value="Genomic_DNA"/>
</dbReference>
<dbReference type="InterPro" id="IPR002172">
    <property type="entry name" value="LDrepeatLR_classA_rpt"/>
</dbReference>
<comment type="caution">
    <text evidence="5">The sequence shown here is derived from an EMBL/GenBank/DDBJ whole genome shotgun (WGS) entry which is preliminary data.</text>
</comment>
<feature type="compositionally biased region" description="Low complexity" evidence="3">
    <location>
        <begin position="394"/>
        <end position="403"/>
    </location>
</feature>
<dbReference type="InterPro" id="IPR042333">
    <property type="entry name" value="LRAD2/Mig-13-like"/>
</dbReference>
<gene>
    <name evidence="5" type="ORF">KIN20_029653</name>
</gene>
<organism evidence="5 6">
    <name type="scientific">Parelaphostrongylus tenuis</name>
    <name type="common">Meningeal worm</name>
    <dbReference type="NCBI Taxonomy" id="148309"/>
    <lineage>
        <taxon>Eukaryota</taxon>
        <taxon>Metazoa</taxon>
        <taxon>Ecdysozoa</taxon>
        <taxon>Nematoda</taxon>
        <taxon>Chromadorea</taxon>
        <taxon>Rhabditida</taxon>
        <taxon>Rhabditina</taxon>
        <taxon>Rhabditomorpha</taxon>
        <taxon>Strongyloidea</taxon>
        <taxon>Metastrongylidae</taxon>
        <taxon>Parelaphostrongylus</taxon>
    </lineage>
</organism>
<feature type="transmembrane region" description="Helical" evidence="4">
    <location>
        <begin position="231"/>
        <end position="255"/>
    </location>
</feature>
<keyword evidence="4" id="KW-1133">Transmembrane helix</keyword>
<dbReference type="SMART" id="SM00192">
    <property type="entry name" value="LDLa"/>
    <property type="match status" value="1"/>
</dbReference>
<reference evidence="5" key="1">
    <citation type="submission" date="2021-06" db="EMBL/GenBank/DDBJ databases">
        <title>Parelaphostrongylus tenuis whole genome reference sequence.</title>
        <authorList>
            <person name="Garwood T.J."/>
            <person name="Larsen P.A."/>
            <person name="Fountain-Jones N.M."/>
            <person name="Garbe J.R."/>
            <person name="Macchietto M.G."/>
            <person name="Kania S.A."/>
            <person name="Gerhold R.W."/>
            <person name="Richards J.E."/>
            <person name="Wolf T.M."/>
        </authorList>
    </citation>
    <scope>NUCLEOTIDE SEQUENCE</scope>
    <source>
        <strain evidence="5">MNPRO001-30</strain>
        <tissue evidence="5">Meninges</tissue>
    </source>
</reference>
<evidence type="ECO:0000256" key="3">
    <source>
        <dbReference type="SAM" id="MobiDB-lite"/>
    </source>
</evidence>
<keyword evidence="4" id="KW-0812">Transmembrane</keyword>
<dbReference type="PANTHER" id="PTHR24652">
    <property type="entry name" value="LOW-DENSITY LIPOPROTEIN RECEPTOR CLASS A DOMAIN-CONTAINING PROTEIN 2"/>
    <property type="match status" value="1"/>
</dbReference>
<keyword evidence="4" id="KW-0472">Membrane</keyword>
<dbReference type="Pfam" id="PF00057">
    <property type="entry name" value="Ldl_recept_a"/>
    <property type="match status" value="1"/>
</dbReference>
<evidence type="ECO:0000256" key="2">
    <source>
        <dbReference type="PROSITE-ProRule" id="PRU00124"/>
    </source>
</evidence>
<comment type="caution">
    <text evidence="2">Lacks conserved residue(s) required for the propagation of feature annotation.</text>
</comment>
<dbReference type="PROSITE" id="PS50068">
    <property type="entry name" value="LDLRA_2"/>
    <property type="match status" value="1"/>
</dbReference>
<keyword evidence="6" id="KW-1185">Reference proteome</keyword>
<sequence>MKIVAHCALVSSGNRLTIQFKANDFTQTVGFRARYEFVDDPQWSDKPNSRGCDETLEAYGGEIKLDGSHHLINTFVDCIWIVGRIPHMTRTFDRIYLKVEAFHLKGVGLRLEIREGASSTSDRLLLLFDSQARDQLEHKQPRHGFTTSSSSPVFYVRLRGYLMGTGGLEIVYTQFYRWATALCPGVGEYHCDNFRCIKATLRCDGIDHCGDGSDEQCQRPISDFRQPDTDISGLIALVIGVCGLVLLIISTTAVLGRFYRRRLASQDGGTTFSANPFHSDSAAVPSMQTVGERRFYVVPESQISVIEAPPSYDDALKHPAVQSPRSSAYSNQAYTSSASEEQMARSSTSELPPLPDPTSESTVRNNRTTTDLQNKMAGVKNTVTSSVETRQIEENSSSVSSNQRRQDDESWV</sequence>
<evidence type="ECO:0000256" key="1">
    <source>
        <dbReference type="ARBA" id="ARBA00023157"/>
    </source>
</evidence>
<feature type="disulfide bond" evidence="2">
    <location>
        <begin position="191"/>
        <end position="209"/>
    </location>
</feature>
<name>A0AAD5R332_PARTN</name>
<feature type="region of interest" description="Disordered" evidence="3">
    <location>
        <begin position="315"/>
        <end position="412"/>
    </location>
</feature>
<protein>
    <recommendedName>
        <fullName evidence="7">CUB domain-containing protein</fullName>
    </recommendedName>
</protein>
<feature type="compositionally biased region" description="Polar residues" evidence="3">
    <location>
        <begin position="323"/>
        <end position="350"/>
    </location>
</feature>
<dbReference type="AlphaFoldDB" id="A0AAD5R332"/>
<evidence type="ECO:0000313" key="6">
    <source>
        <dbReference type="Proteomes" id="UP001196413"/>
    </source>
</evidence>
<dbReference type="CDD" id="cd00112">
    <property type="entry name" value="LDLa"/>
    <property type="match status" value="1"/>
</dbReference>
<proteinExistence type="predicted"/>
<dbReference type="InterPro" id="IPR036055">
    <property type="entry name" value="LDL_receptor-like_sf"/>
</dbReference>
<keyword evidence="1 2" id="KW-1015">Disulfide bond</keyword>
<evidence type="ECO:0000313" key="5">
    <source>
        <dbReference type="EMBL" id="KAJ1368508.1"/>
    </source>
</evidence>
<accession>A0AAD5R332</accession>
<dbReference type="SUPFAM" id="SSF57424">
    <property type="entry name" value="LDL receptor-like module"/>
    <property type="match status" value="1"/>
</dbReference>
<evidence type="ECO:0000256" key="4">
    <source>
        <dbReference type="SAM" id="Phobius"/>
    </source>
</evidence>
<feature type="compositionally biased region" description="Polar residues" evidence="3">
    <location>
        <begin position="358"/>
        <end position="373"/>
    </location>
</feature>
<dbReference type="Proteomes" id="UP001196413">
    <property type="component" value="Unassembled WGS sequence"/>
</dbReference>
<evidence type="ECO:0008006" key="7">
    <source>
        <dbReference type="Google" id="ProtNLM"/>
    </source>
</evidence>
<dbReference type="Gene3D" id="4.10.400.10">
    <property type="entry name" value="Low-density Lipoprotein Receptor"/>
    <property type="match status" value="1"/>
</dbReference>